<evidence type="ECO:0000256" key="14">
    <source>
        <dbReference type="ARBA" id="ARBA00049402"/>
    </source>
</evidence>
<dbReference type="GO" id="GO:0000166">
    <property type="term" value="F:nucleotide binding"/>
    <property type="evidence" value="ECO:0007669"/>
    <property type="project" value="UniProtKB-KW"/>
</dbReference>
<evidence type="ECO:0000313" key="18">
    <source>
        <dbReference type="Proteomes" id="UP000321580"/>
    </source>
</evidence>
<dbReference type="GO" id="GO:0005829">
    <property type="term" value="C:cytosol"/>
    <property type="evidence" value="ECO:0007669"/>
    <property type="project" value="TreeGrafter"/>
</dbReference>
<dbReference type="Pfam" id="PF00156">
    <property type="entry name" value="Pribosyltran"/>
    <property type="match status" value="1"/>
</dbReference>
<sequence>MLDSVQLHDLTFTPYLSARQIQERVQELGRQIAEDYAGKRPLFIGILNGAFLFMADLARACPIEADFAFVRLSSYEGTSSTGSVKTMIGLREPVEGRHLILVEDIIDTGQTLHAFLPELARQKPASVKVAALLSKPQARKVAFEAEYTGFEIPNEFVVGYGLDYNELGRNLPDIYSLAASTLP</sequence>
<dbReference type="GO" id="GO:0006166">
    <property type="term" value="P:purine ribonucleoside salvage"/>
    <property type="evidence" value="ECO:0007669"/>
    <property type="project" value="UniProtKB-KW"/>
</dbReference>
<evidence type="ECO:0000256" key="4">
    <source>
        <dbReference type="ARBA" id="ARBA00008391"/>
    </source>
</evidence>
<dbReference type="UniPathway" id="UPA00591">
    <property type="reaction ID" value="UER00648"/>
</dbReference>
<dbReference type="PANTHER" id="PTHR43340:SF1">
    <property type="entry name" value="HYPOXANTHINE PHOSPHORIBOSYLTRANSFERASE"/>
    <property type="match status" value="1"/>
</dbReference>
<comment type="catalytic activity">
    <reaction evidence="14">
        <text>IMP + diphosphate = hypoxanthine + 5-phospho-alpha-D-ribose 1-diphosphate</text>
        <dbReference type="Rhea" id="RHEA:17973"/>
        <dbReference type="ChEBI" id="CHEBI:17368"/>
        <dbReference type="ChEBI" id="CHEBI:33019"/>
        <dbReference type="ChEBI" id="CHEBI:58017"/>
        <dbReference type="ChEBI" id="CHEBI:58053"/>
        <dbReference type="EC" id="2.4.2.8"/>
    </reaction>
    <physiologicalReaction direction="right-to-left" evidence="14">
        <dbReference type="Rhea" id="RHEA:17975"/>
    </physiologicalReaction>
</comment>
<keyword evidence="7 15" id="KW-0328">Glycosyltransferase</keyword>
<evidence type="ECO:0000256" key="11">
    <source>
        <dbReference type="ARBA" id="ARBA00022741"/>
    </source>
</evidence>
<dbReference type="EC" id="2.4.2.8" evidence="5 15"/>
<dbReference type="GO" id="GO:0046100">
    <property type="term" value="P:hypoxanthine metabolic process"/>
    <property type="evidence" value="ECO:0007669"/>
    <property type="project" value="TreeGrafter"/>
</dbReference>
<comment type="caution">
    <text evidence="17">The sequence shown here is derived from an EMBL/GenBank/DDBJ whole genome shotgun (WGS) entry which is preliminary data.</text>
</comment>
<evidence type="ECO:0000256" key="15">
    <source>
        <dbReference type="RuleBase" id="RU364099"/>
    </source>
</evidence>
<dbReference type="CDD" id="cd06223">
    <property type="entry name" value="PRTases_typeI"/>
    <property type="match status" value="1"/>
</dbReference>
<evidence type="ECO:0000256" key="6">
    <source>
        <dbReference type="ARBA" id="ARBA00022490"/>
    </source>
</evidence>
<evidence type="ECO:0000256" key="8">
    <source>
        <dbReference type="ARBA" id="ARBA00022679"/>
    </source>
</evidence>
<evidence type="ECO:0000256" key="12">
    <source>
        <dbReference type="ARBA" id="ARBA00022842"/>
    </source>
</evidence>
<dbReference type="InterPro" id="IPR029057">
    <property type="entry name" value="PRTase-like"/>
</dbReference>
<evidence type="ECO:0000256" key="3">
    <source>
        <dbReference type="ARBA" id="ARBA00004669"/>
    </source>
</evidence>
<evidence type="ECO:0000256" key="9">
    <source>
        <dbReference type="ARBA" id="ARBA00022723"/>
    </source>
</evidence>
<dbReference type="NCBIfam" id="TIGR01203">
    <property type="entry name" value="HGPRTase"/>
    <property type="match status" value="1"/>
</dbReference>
<gene>
    <name evidence="17" type="primary">hpt</name>
    <name evidence="17" type="ORF">FRY97_05755</name>
</gene>
<dbReference type="RefSeq" id="WP_147166486.1">
    <property type="nucleotide sequence ID" value="NZ_VOOR01000008.1"/>
</dbReference>
<dbReference type="OrthoDB" id="9802824at2"/>
<organism evidence="17 18">
    <name type="scientific">Phaeodactylibacter luteus</name>
    <dbReference type="NCBI Taxonomy" id="1564516"/>
    <lineage>
        <taxon>Bacteria</taxon>
        <taxon>Pseudomonadati</taxon>
        <taxon>Bacteroidota</taxon>
        <taxon>Saprospiria</taxon>
        <taxon>Saprospirales</taxon>
        <taxon>Haliscomenobacteraceae</taxon>
        <taxon>Phaeodactylibacter</taxon>
    </lineage>
</organism>
<feature type="domain" description="Phosphoribosyltransferase" evidence="16">
    <location>
        <begin position="18"/>
        <end position="164"/>
    </location>
</feature>
<comment type="similarity">
    <text evidence="4 15">Belongs to the purine/pyrimidine phosphoribosyltransferase family.</text>
</comment>
<keyword evidence="10 15" id="KW-0660">Purine salvage</keyword>
<proteinExistence type="inferred from homology"/>
<dbReference type="Proteomes" id="UP000321580">
    <property type="component" value="Unassembled WGS sequence"/>
</dbReference>
<accession>A0A5C6RW28</accession>
<evidence type="ECO:0000256" key="13">
    <source>
        <dbReference type="ARBA" id="ARBA00048811"/>
    </source>
</evidence>
<evidence type="ECO:0000256" key="1">
    <source>
        <dbReference type="ARBA" id="ARBA00001946"/>
    </source>
</evidence>
<name>A0A5C6RW28_9BACT</name>
<keyword evidence="18" id="KW-1185">Reference proteome</keyword>
<keyword evidence="9 15" id="KW-0479">Metal-binding</keyword>
<dbReference type="GO" id="GO:0032264">
    <property type="term" value="P:IMP salvage"/>
    <property type="evidence" value="ECO:0007669"/>
    <property type="project" value="UniProtKB-UniPathway"/>
</dbReference>
<dbReference type="PANTHER" id="PTHR43340">
    <property type="entry name" value="HYPOXANTHINE-GUANINE PHOSPHORIBOSYLTRANSFERASE"/>
    <property type="match status" value="1"/>
</dbReference>
<dbReference type="GO" id="GO:0000287">
    <property type="term" value="F:magnesium ion binding"/>
    <property type="evidence" value="ECO:0007669"/>
    <property type="project" value="TreeGrafter"/>
</dbReference>
<evidence type="ECO:0000256" key="5">
    <source>
        <dbReference type="ARBA" id="ARBA00011895"/>
    </source>
</evidence>
<dbReference type="GO" id="GO:0006178">
    <property type="term" value="P:guanine salvage"/>
    <property type="evidence" value="ECO:0007669"/>
    <property type="project" value="TreeGrafter"/>
</dbReference>
<dbReference type="GO" id="GO:0052657">
    <property type="term" value="F:guanine phosphoribosyltransferase activity"/>
    <property type="evidence" value="ECO:0007669"/>
    <property type="project" value="UniProtKB-ARBA"/>
</dbReference>
<evidence type="ECO:0000313" key="17">
    <source>
        <dbReference type="EMBL" id="TXB66317.1"/>
    </source>
</evidence>
<dbReference type="AlphaFoldDB" id="A0A5C6RW28"/>
<protein>
    <recommendedName>
        <fullName evidence="5 15">Hypoxanthine phosphoribosyltransferase</fullName>
        <ecNumber evidence="5 15">2.4.2.8</ecNumber>
    </recommendedName>
</protein>
<dbReference type="GO" id="GO:0004422">
    <property type="term" value="F:hypoxanthine phosphoribosyltransferase activity"/>
    <property type="evidence" value="ECO:0007669"/>
    <property type="project" value="InterPro"/>
</dbReference>
<comment type="cofactor">
    <cofactor evidence="1 15">
        <name>Mg(2+)</name>
        <dbReference type="ChEBI" id="CHEBI:18420"/>
    </cofactor>
</comment>
<dbReference type="FunFam" id="3.40.50.2020:FF:000006">
    <property type="entry name" value="Hypoxanthine phosphoribosyltransferase"/>
    <property type="match status" value="1"/>
</dbReference>
<evidence type="ECO:0000256" key="7">
    <source>
        <dbReference type="ARBA" id="ARBA00022676"/>
    </source>
</evidence>
<evidence type="ECO:0000259" key="16">
    <source>
        <dbReference type="Pfam" id="PF00156"/>
    </source>
</evidence>
<comment type="subcellular location">
    <subcellularLocation>
        <location evidence="2 15">Cytoplasm</location>
    </subcellularLocation>
</comment>
<dbReference type="GO" id="GO:0032263">
    <property type="term" value="P:GMP salvage"/>
    <property type="evidence" value="ECO:0007669"/>
    <property type="project" value="TreeGrafter"/>
</dbReference>
<evidence type="ECO:0000256" key="10">
    <source>
        <dbReference type="ARBA" id="ARBA00022726"/>
    </source>
</evidence>
<keyword evidence="11 15" id="KW-0547">Nucleotide-binding</keyword>
<comment type="catalytic activity">
    <reaction evidence="13">
        <text>GMP + diphosphate = guanine + 5-phospho-alpha-D-ribose 1-diphosphate</text>
        <dbReference type="Rhea" id="RHEA:25424"/>
        <dbReference type="ChEBI" id="CHEBI:16235"/>
        <dbReference type="ChEBI" id="CHEBI:33019"/>
        <dbReference type="ChEBI" id="CHEBI:58017"/>
        <dbReference type="ChEBI" id="CHEBI:58115"/>
        <dbReference type="EC" id="2.4.2.8"/>
    </reaction>
    <physiologicalReaction direction="right-to-left" evidence="13">
        <dbReference type="Rhea" id="RHEA:25426"/>
    </physiologicalReaction>
</comment>
<keyword evidence="6 15" id="KW-0963">Cytoplasm</keyword>
<dbReference type="EMBL" id="VOOR01000008">
    <property type="protein sequence ID" value="TXB66317.1"/>
    <property type="molecule type" value="Genomic_DNA"/>
</dbReference>
<evidence type="ECO:0000256" key="2">
    <source>
        <dbReference type="ARBA" id="ARBA00004496"/>
    </source>
</evidence>
<keyword evidence="12 15" id="KW-0460">Magnesium</keyword>
<comment type="pathway">
    <text evidence="3 15">Purine metabolism; IMP biosynthesis via salvage pathway; IMP from hypoxanthine: step 1/1.</text>
</comment>
<keyword evidence="8 15" id="KW-0808">Transferase</keyword>
<dbReference type="InterPro" id="IPR005904">
    <property type="entry name" value="Hxn_phspho_trans"/>
</dbReference>
<dbReference type="InterPro" id="IPR000836">
    <property type="entry name" value="PRTase_dom"/>
</dbReference>
<dbReference type="InterPro" id="IPR050408">
    <property type="entry name" value="HGPRT"/>
</dbReference>
<dbReference type="Gene3D" id="3.40.50.2020">
    <property type="match status" value="1"/>
</dbReference>
<reference evidence="17 18" key="1">
    <citation type="submission" date="2019-08" db="EMBL/GenBank/DDBJ databases">
        <title>Genome of Phaeodactylibacter luteus.</title>
        <authorList>
            <person name="Bowman J.P."/>
        </authorList>
    </citation>
    <scope>NUCLEOTIDE SEQUENCE [LARGE SCALE GENOMIC DNA]</scope>
    <source>
        <strain evidence="17 18">KCTC 42180</strain>
    </source>
</reference>
<dbReference type="SUPFAM" id="SSF53271">
    <property type="entry name" value="PRTase-like"/>
    <property type="match status" value="1"/>
</dbReference>